<protein>
    <submittedName>
        <fullName evidence="6">RNA polymerase sigma factor</fullName>
    </submittedName>
</protein>
<dbReference type="Pfam" id="PF04542">
    <property type="entry name" value="Sigma70_r2"/>
    <property type="match status" value="1"/>
</dbReference>
<evidence type="ECO:0000256" key="1">
    <source>
        <dbReference type="ARBA" id="ARBA00010641"/>
    </source>
</evidence>
<dbReference type="GO" id="GO:0016987">
    <property type="term" value="F:sigma factor activity"/>
    <property type="evidence" value="ECO:0007669"/>
    <property type="project" value="UniProtKB-KW"/>
</dbReference>
<gene>
    <name evidence="6" type="ORF">V22_37900</name>
</gene>
<dbReference type="InterPro" id="IPR039425">
    <property type="entry name" value="RNA_pol_sigma-70-like"/>
</dbReference>
<accession>A0A517TDS2</accession>
<dbReference type="SUPFAM" id="SSF88946">
    <property type="entry name" value="Sigma2 domain of RNA polymerase sigma factors"/>
    <property type="match status" value="1"/>
</dbReference>
<comment type="similarity">
    <text evidence="1">Belongs to the sigma-70 factor family. ECF subfamily.</text>
</comment>
<dbReference type="InterPro" id="IPR036388">
    <property type="entry name" value="WH-like_DNA-bd_sf"/>
</dbReference>
<evidence type="ECO:0000256" key="3">
    <source>
        <dbReference type="ARBA" id="ARBA00023082"/>
    </source>
</evidence>
<dbReference type="InterPro" id="IPR014284">
    <property type="entry name" value="RNA_pol_sigma-70_dom"/>
</dbReference>
<keyword evidence="2" id="KW-0805">Transcription regulation</keyword>
<dbReference type="NCBIfam" id="TIGR02937">
    <property type="entry name" value="sigma70-ECF"/>
    <property type="match status" value="1"/>
</dbReference>
<name>A0A517TDS2_9PLAN</name>
<dbReference type="Proteomes" id="UP000319976">
    <property type="component" value="Chromosome"/>
</dbReference>
<dbReference type="PANTHER" id="PTHR43133:SF51">
    <property type="entry name" value="RNA POLYMERASE SIGMA FACTOR"/>
    <property type="match status" value="1"/>
</dbReference>
<dbReference type="PANTHER" id="PTHR43133">
    <property type="entry name" value="RNA POLYMERASE ECF-TYPE SIGMA FACTO"/>
    <property type="match status" value="1"/>
</dbReference>
<evidence type="ECO:0000259" key="5">
    <source>
        <dbReference type="Pfam" id="PF04542"/>
    </source>
</evidence>
<dbReference type="KEGG" id="chya:V22_37900"/>
<sequence length="186" mass="21894">MKNWTTHDHDRDSSDRQLRFVQLLAAAYRRIYSRILTLVSNRDDADELMQDVSALLWEKFDEFEEGTSFPAWACTIATQLSRNFCRRKKHRRTAILSDSVLSQLARTHSGTEELLELRRDQLAYCMRKMSDGDQTLLNRCYRGDHSIRAIASELRQPVESVYVKLGRLRRKLAECIDRKLRREDLS</sequence>
<evidence type="ECO:0000256" key="2">
    <source>
        <dbReference type="ARBA" id="ARBA00023015"/>
    </source>
</evidence>
<dbReference type="Gene3D" id="1.10.10.10">
    <property type="entry name" value="Winged helix-like DNA-binding domain superfamily/Winged helix DNA-binding domain"/>
    <property type="match status" value="1"/>
</dbReference>
<keyword evidence="7" id="KW-1185">Reference proteome</keyword>
<feature type="domain" description="RNA polymerase sigma-70 region 2" evidence="5">
    <location>
        <begin position="26"/>
        <end position="89"/>
    </location>
</feature>
<dbReference type="InterPro" id="IPR013324">
    <property type="entry name" value="RNA_pol_sigma_r3/r4-like"/>
</dbReference>
<dbReference type="SUPFAM" id="SSF88659">
    <property type="entry name" value="Sigma3 and sigma4 domains of RNA polymerase sigma factors"/>
    <property type="match status" value="1"/>
</dbReference>
<organism evidence="6 7">
    <name type="scientific">Calycomorphotria hydatis</name>
    <dbReference type="NCBI Taxonomy" id="2528027"/>
    <lineage>
        <taxon>Bacteria</taxon>
        <taxon>Pseudomonadati</taxon>
        <taxon>Planctomycetota</taxon>
        <taxon>Planctomycetia</taxon>
        <taxon>Planctomycetales</taxon>
        <taxon>Planctomycetaceae</taxon>
        <taxon>Calycomorphotria</taxon>
    </lineage>
</organism>
<keyword evidence="3" id="KW-0731">Sigma factor</keyword>
<dbReference type="Gene3D" id="1.10.1740.10">
    <property type="match status" value="1"/>
</dbReference>
<evidence type="ECO:0000256" key="4">
    <source>
        <dbReference type="ARBA" id="ARBA00023163"/>
    </source>
</evidence>
<evidence type="ECO:0000313" key="6">
    <source>
        <dbReference type="EMBL" id="QDT66521.1"/>
    </source>
</evidence>
<dbReference type="InterPro" id="IPR013325">
    <property type="entry name" value="RNA_pol_sigma_r2"/>
</dbReference>
<keyword evidence="4" id="KW-0804">Transcription</keyword>
<evidence type="ECO:0000313" key="7">
    <source>
        <dbReference type="Proteomes" id="UP000319976"/>
    </source>
</evidence>
<dbReference type="GO" id="GO:0006352">
    <property type="term" value="P:DNA-templated transcription initiation"/>
    <property type="evidence" value="ECO:0007669"/>
    <property type="project" value="InterPro"/>
</dbReference>
<dbReference type="AlphaFoldDB" id="A0A517TDS2"/>
<proteinExistence type="inferred from homology"/>
<reference evidence="6 7" key="1">
    <citation type="submission" date="2019-02" db="EMBL/GenBank/DDBJ databases">
        <title>Deep-cultivation of Planctomycetes and their phenomic and genomic characterization uncovers novel biology.</title>
        <authorList>
            <person name="Wiegand S."/>
            <person name="Jogler M."/>
            <person name="Boedeker C."/>
            <person name="Pinto D."/>
            <person name="Vollmers J."/>
            <person name="Rivas-Marin E."/>
            <person name="Kohn T."/>
            <person name="Peeters S.H."/>
            <person name="Heuer A."/>
            <person name="Rast P."/>
            <person name="Oberbeckmann S."/>
            <person name="Bunk B."/>
            <person name="Jeske O."/>
            <person name="Meyerdierks A."/>
            <person name="Storesund J.E."/>
            <person name="Kallscheuer N."/>
            <person name="Luecker S."/>
            <person name="Lage O.M."/>
            <person name="Pohl T."/>
            <person name="Merkel B.J."/>
            <person name="Hornburger P."/>
            <person name="Mueller R.-W."/>
            <person name="Bruemmer F."/>
            <person name="Labrenz M."/>
            <person name="Spormann A.M."/>
            <person name="Op den Camp H."/>
            <person name="Overmann J."/>
            <person name="Amann R."/>
            <person name="Jetten M.S.M."/>
            <person name="Mascher T."/>
            <person name="Medema M.H."/>
            <person name="Devos D.P."/>
            <person name="Kaster A.-K."/>
            <person name="Ovreas L."/>
            <person name="Rohde M."/>
            <person name="Galperin M.Y."/>
            <person name="Jogler C."/>
        </authorList>
    </citation>
    <scope>NUCLEOTIDE SEQUENCE [LARGE SCALE GENOMIC DNA]</scope>
    <source>
        <strain evidence="6 7">V22</strain>
    </source>
</reference>
<dbReference type="EMBL" id="CP036316">
    <property type="protein sequence ID" value="QDT66521.1"/>
    <property type="molecule type" value="Genomic_DNA"/>
</dbReference>
<dbReference type="InterPro" id="IPR007627">
    <property type="entry name" value="RNA_pol_sigma70_r2"/>
</dbReference>